<evidence type="ECO:0000256" key="1">
    <source>
        <dbReference type="ARBA" id="ARBA00008954"/>
    </source>
</evidence>
<comment type="similarity">
    <text evidence="1 5">Belongs to the class-III pyridoxal-phosphate-dependent aminotransferase family.</text>
</comment>
<dbReference type="AlphaFoldDB" id="A0A5P9P8I0"/>
<name>A0A5P9P8I0_9EURY</name>
<dbReference type="PANTHER" id="PTHR43094:SF1">
    <property type="entry name" value="AMINOTRANSFERASE CLASS-III"/>
    <property type="match status" value="1"/>
</dbReference>
<dbReference type="Gene3D" id="3.90.1150.10">
    <property type="entry name" value="Aspartate Aminotransferase, domain 1"/>
    <property type="match status" value="1"/>
</dbReference>
<dbReference type="InterPro" id="IPR049704">
    <property type="entry name" value="Aminotrans_3_PPA_site"/>
</dbReference>
<evidence type="ECO:0000313" key="6">
    <source>
        <dbReference type="EMBL" id="QFU84434.1"/>
    </source>
</evidence>
<keyword evidence="4 5" id="KW-0663">Pyridoxal phosphate</keyword>
<geneLocation type="plasmid" evidence="6 7">
    <name>unnamed1</name>
</geneLocation>
<proteinExistence type="inferred from homology"/>
<sequence>MTKHEKIQRQTRAGTDLGGMFPRAFADEFVTIVHGDGPWVWDADENRYLDAISGNQNVNIGHGREEVAKAAKEQLERLEYTSSMLFANEPAMEYTEKIAEFTPDGFEKTWLVSSGSEANESAIKMARQYHYERGNQGKYKVISRRRSYHGNTAGAMAVSGFPARKTKMEPLFANFPKAPSATPYRCERCDADGGHACGVECANAVERLIQDEGPETVSAFITEPVTGAANAGAYPHDGYFERIREICDEYDVLFIVDEVMAGFGRTGENFAIEHWNVTPDIITGAKGMSGGYSPIGGTMPHRRIAEVFEGVEDGFQHGHTFCFNPASAAIGTAVLEYMDDHDLVDNARKVGAHLHDRCEEFYEYDFVGDVRGKGLMIGVEFVGDRETKEPLPETGSEFQSLLFEAGLDNGIVTYPGGGHVDGQYGDHVLITPPLTIDDELADEVANRMHATFADVGSALGR</sequence>
<dbReference type="GO" id="GO:0008483">
    <property type="term" value="F:transaminase activity"/>
    <property type="evidence" value="ECO:0007669"/>
    <property type="project" value="UniProtKB-KW"/>
</dbReference>
<organism evidence="6 7">
    <name type="scientific">Natronorubrum aibiense</name>
    <dbReference type="NCBI Taxonomy" id="348826"/>
    <lineage>
        <taxon>Archaea</taxon>
        <taxon>Methanobacteriati</taxon>
        <taxon>Methanobacteriota</taxon>
        <taxon>Stenosarchaea group</taxon>
        <taxon>Halobacteria</taxon>
        <taxon>Halobacteriales</taxon>
        <taxon>Natrialbaceae</taxon>
        <taxon>Natronorubrum</taxon>
    </lineage>
</organism>
<dbReference type="PANTHER" id="PTHR43094">
    <property type="entry name" value="AMINOTRANSFERASE"/>
    <property type="match status" value="1"/>
</dbReference>
<dbReference type="OrthoDB" id="6534at2157"/>
<dbReference type="SUPFAM" id="SSF53383">
    <property type="entry name" value="PLP-dependent transferases"/>
    <property type="match status" value="1"/>
</dbReference>
<protein>
    <submittedName>
        <fullName evidence="6">Aminotransferase class III-fold pyridoxal phosphate-dependent enzyme</fullName>
    </submittedName>
</protein>
<dbReference type="InterPro" id="IPR015421">
    <property type="entry name" value="PyrdxlP-dep_Trfase_major"/>
</dbReference>
<dbReference type="InterPro" id="IPR015424">
    <property type="entry name" value="PyrdxlP-dep_Trfase"/>
</dbReference>
<evidence type="ECO:0000313" key="7">
    <source>
        <dbReference type="Proteomes" id="UP000326170"/>
    </source>
</evidence>
<keyword evidence="6" id="KW-0614">Plasmid</keyword>
<dbReference type="GO" id="GO:0030170">
    <property type="term" value="F:pyridoxal phosphate binding"/>
    <property type="evidence" value="ECO:0007669"/>
    <property type="project" value="InterPro"/>
</dbReference>
<dbReference type="RefSeq" id="WP_152943955.1">
    <property type="nucleotide sequence ID" value="NZ_CP045489.1"/>
</dbReference>
<dbReference type="KEGG" id="nas:GCU68_18030"/>
<keyword evidence="3 6" id="KW-0808">Transferase</keyword>
<dbReference type="Proteomes" id="UP000326170">
    <property type="component" value="Plasmid unnamed1"/>
</dbReference>
<reference evidence="6 7" key="1">
    <citation type="journal article" date="2007" name="Int. J. Syst. Evol. Microbiol.">
        <title>Natronorubrum sulfidifaciens sp. nov., an extremely haloalkaliphilic archaeon isolated from Aiding salt lake in Xin-Jiang, China.</title>
        <authorList>
            <person name="Cui H.L."/>
            <person name="Tohty D."/>
            <person name="Liu H.C."/>
            <person name="Liu S.J."/>
            <person name="Oren A."/>
            <person name="Zhou P.J."/>
        </authorList>
    </citation>
    <scope>NUCLEOTIDE SEQUENCE [LARGE SCALE GENOMIC DNA]</scope>
    <source>
        <strain evidence="6 7">7-3</strain>
        <plasmid evidence="6">unnamed1</plasmid>
    </source>
</reference>
<gene>
    <name evidence="6" type="ORF">GCU68_18030</name>
</gene>
<keyword evidence="2 6" id="KW-0032">Aminotransferase</keyword>
<dbReference type="GeneID" id="42302969"/>
<evidence type="ECO:0000256" key="5">
    <source>
        <dbReference type="RuleBase" id="RU003560"/>
    </source>
</evidence>
<accession>A0A5P9P8I0</accession>
<evidence type="ECO:0000256" key="4">
    <source>
        <dbReference type="ARBA" id="ARBA00022898"/>
    </source>
</evidence>
<dbReference type="FunFam" id="3.40.640.10:FF:000014">
    <property type="entry name" value="Adenosylmethionine-8-amino-7-oxononanoate aminotransferase, probable"/>
    <property type="match status" value="1"/>
</dbReference>
<evidence type="ECO:0000256" key="3">
    <source>
        <dbReference type="ARBA" id="ARBA00022679"/>
    </source>
</evidence>
<evidence type="ECO:0000256" key="2">
    <source>
        <dbReference type="ARBA" id="ARBA00022576"/>
    </source>
</evidence>
<dbReference type="EMBL" id="CP045489">
    <property type="protein sequence ID" value="QFU84434.1"/>
    <property type="molecule type" value="Genomic_DNA"/>
</dbReference>
<dbReference type="PROSITE" id="PS00600">
    <property type="entry name" value="AA_TRANSFER_CLASS_3"/>
    <property type="match status" value="1"/>
</dbReference>
<dbReference type="CDD" id="cd00610">
    <property type="entry name" value="OAT_like"/>
    <property type="match status" value="1"/>
</dbReference>
<keyword evidence="7" id="KW-1185">Reference proteome</keyword>
<dbReference type="InterPro" id="IPR015422">
    <property type="entry name" value="PyrdxlP-dep_Trfase_small"/>
</dbReference>
<dbReference type="Gene3D" id="3.40.640.10">
    <property type="entry name" value="Type I PLP-dependent aspartate aminotransferase-like (Major domain)"/>
    <property type="match status" value="1"/>
</dbReference>
<dbReference type="InterPro" id="IPR005814">
    <property type="entry name" value="Aminotrans_3"/>
</dbReference>
<dbReference type="Pfam" id="PF00202">
    <property type="entry name" value="Aminotran_3"/>
    <property type="match status" value="1"/>
</dbReference>